<proteinExistence type="predicted"/>
<name>A0A183PSQ9_9TREM</name>
<sequence length="332" mass="36891">MWTSRVKSELVQLRIEESTIQNNTVYHNNSNINDNNNPETNELNNRIKILESELNKMWTMAHLLKSESNQNELTSRNNITTNNVYLNSFMTLPKSSSDRANLSKSDKNPKYFSYEFSRQNSPHQKRERRFSLPSKDIDLKQILSGDNFNHVNGTTSVGSEFDSCEEFVDSPRKLINSSKKKEVSAPFSRTVLTFVLEILTLVLVDGCFEFEMFFNCKYAGLAFPTRAFTSASDPPCSSMMLPKYVKVFTSSKSSPSIVIGLSVGTCSSSHILLKRMWSTFAVTATSAFSASAEMFSGPGAFPLLICPIAMLISSIVGGPTLIGRSVGAASML</sequence>
<organism evidence="1 2">
    <name type="scientific">Schistosoma mattheei</name>
    <dbReference type="NCBI Taxonomy" id="31246"/>
    <lineage>
        <taxon>Eukaryota</taxon>
        <taxon>Metazoa</taxon>
        <taxon>Spiralia</taxon>
        <taxon>Lophotrochozoa</taxon>
        <taxon>Platyhelminthes</taxon>
        <taxon>Trematoda</taxon>
        <taxon>Digenea</taxon>
        <taxon>Strigeidida</taxon>
        <taxon>Schistosomatoidea</taxon>
        <taxon>Schistosomatidae</taxon>
        <taxon>Schistosoma</taxon>
    </lineage>
</organism>
<evidence type="ECO:0000313" key="1">
    <source>
        <dbReference type="EMBL" id="VDP74096.1"/>
    </source>
</evidence>
<evidence type="ECO:0000313" key="2">
    <source>
        <dbReference type="Proteomes" id="UP000269396"/>
    </source>
</evidence>
<feature type="non-terminal residue" evidence="1">
    <location>
        <position position="332"/>
    </location>
</feature>
<reference evidence="1 2" key="1">
    <citation type="submission" date="2018-11" db="EMBL/GenBank/DDBJ databases">
        <authorList>
            <consortium name="Pathogen Informatics"/>
        </authorList>
    </citation>
    <scope>NUCLEOTIDE SEQUENCE [LARGE SCALE GENOMIC DNA]</scope>
    <source>
        <strain>Denwood</strain>
        <strain evidence="2">Zambia</strain>
    </source>
</reference>
<gene>
    <name evidence="1" type="ORF">SMTD_LOCUS17395</name>
</gene>
<dbReference type="EMBL" id="UZAL01038655">
    <property type="protein sequence ID" value="VDP74096.1"/>
    <property type="molecule type" value="Genomic_DNA"/>
</dbReference>
<dbReference type="Proteomes" id="UP000269396">
    <property type="component" value="Unassembled WGS sequence"/>
</dbReference>
<dbReference type="AlphaFoldDB" id="A0A183PSQ9"/>
<keyword evidence="2" id="KW-1185">Reference proteome</keyword>
<protein>
    <submittedName>
        <fullName evidence="1">Uncharacterized protein</fullName>
    </submittedName>
</protein>
<accession>A0A183PSQ9</accession>